<reference evidence="2" key="1">
    <citation type="submission" date="2019-10" db="EMBL/GenBank/DDBJ databases">
        <authorList>
            <person name="Soares A.E.R."/>
            <person name="Aleixo A."/>
            <person name="Schneider P."/>
            <person name="Miyaki C.Y."/>
            <person name="Schneider M.P."/>
            <person name="Mello C."/>
            <person name="Vasconcelos A.T.R."/>
        </authorList>
    </citation>
    <scope>NUCLEOTIDE SEQUENCE</scope>
    <source>
        <tissue evidence="2">Muscle</tissue>
    </source>
</reference>
<sequence length="71" mass="7418">MEPRGPPWLQSFARPCLLLLQALGSGPAGALAALRTLQRGQPGQAFPWQALTAALCAEEPALEGPQGRLAV</sequence>
<feature type="chain" id="PRO_5046030366" evidence="1">
    <location>
        <begin position="33"/>
        <end position="71"/>
    </location>
</feature>
<comment type="caution">
    <text evidence="2">The sequence shown here is derived from an EMBL/GenBank/DDBJ whole genome shotgun (WGS) entry which is preliminary data.</text>
</comment>
<evidence type="ECO:0000313" key="3">
    <source>
        <dbReference type="Proteomes" id="UP001145742"/>
    </source>
</evidence>
<evidence type="ECO:0000256" key="1">
    <source>
        <dbReference type="SAM" id="SignalP"/>
    </source>
</evidence>
<keyword evidence="1" id="KW-0732">Signal</keyword>
<proteinExistence type="predicted"/>
<evidence type="ECO:0000313" key="2">
    <source>
        <dbReference type="EMBL" id="KAJ7428852.1"/>
    </source>
</evidence>
<gene>
    <name evidence="2" type="primary">FANCE</name>
    <name evidence="2" type="ORF">WISP_00081</name>
</gene>
<dbReference type="EMBL" id="WHWB01009299">
    <property type="protein sequence ID" value="KAJ7428852.1"/>
    <property type="molecule type" value="Genomic_DNA"/>
</dbReference>
<protein>
    <submittedName>
        <fullName evidence="2">Fanconi anemia, complementation group E</fullName>
    </submittedName>
</protein>
<organism evidence="2 3">
    <name type="scientific">Willisornis vidua</name>
    <name type="common">Xingu scale-backed antbird</name>
    <dbReference type="NCBI Taxonomy" id="1566151"/>
    <lineage>
        <taxon>Eukaryota</taxon>
        <taxon>Metazoa</taxon>
        <taxon>Chordata</taxon>
        <taxon>Craniata</taxon>
        <taxon>Vertebrata</taxon>
        <taxon>Euteleostomi</taxon>
        <taxon>Archelosauria</taxon>
        <taxon>Archosauria</taxon>
        <taxon>Dinosauria</taxon>
        <taxon>Saurischia</taxon>
        <taxon>Theropoda</taxon>
        <taxon>Coelurosauria</taxon>
        <taxon>Aves</taxon>
        <taxon>Neognathae</taxon>
        <taxon>Neoaves</taxon>
        <taxon>Telluraves</taxon>
        <taxon>Australaves</taxon>
        <taxon>Passeriformes</taxon>
        <taxon>Thamnophilidae</taxon>
        <taxon>Willisornis</taxon>
    </lineage>
</organism>
<feature type="signal peptide" evidence="1">
    <location>
        <begin position="1"/>
        <end position="32"/>
    </location>
</feature>
<name>A0ABQ9E0K6_9PASS</name>
<dbReference type="Proteomes" id="UP001145742">
    <property type="component" value="Unassembled WGS sequence"/>
</dbReference>
<accession>A0ABQ9E0K6</accession>
<keyword evidence="3" id="KW-1185">Reference proteome</keyword>